<reference evidence="1" key="1">
    <citation type="submission" date="2019-01" db="EMBL/GenBank/DDBJ databases">
        <title>Oenococcus sicerae UCMA17102.</title>
        <authorList>
            <person name="Cousin F.J."/>
            <person name="Le Guellec R."/>
            <person name="Cretenet M."/>
        </authorList>
    </citation>
    <scope>NUCLEOTIDE SEQUENCE</scope>
    <source>
        <strain evidence="1">UCMA17102</strain>
    </source>
</reference>
<proteinExistence type="predicted"/>
<dbReference type="RefSeq" id="WP_301710886.1">
    <property type="nucleotide sequence ID" value="NZ_SDWY01000001.1"/>
</dbReference>
<organism evidence="1 2">
    <name type="scientific">Oenococcus sicerae</name>
    <dbReference type="NCBI Taxonomy" id="2203724"/>
    <lineage>
        <taxon>Bacteria</taxon>
        <taxon>Bacillati</taxon>
        <taxon>Bacillota</taxon>
        <taxon>Bacilli</taxon>
        <taxon>Lactobacillales</taxon>
        <taxon>Lactobacillaceae</taxon>
        <taxon>Oenococcus</taxon>
    </lineage>
</organism>
<protein>
    <submittedName>
        <fullName evidence="1">Uncharacterized protein</fullName>
    </submittedName>
</protein>
<gene>
    <name evidence="1" type="ORF">EVC35_01000</name>
</gene>
<evidence type="ECO:0000313" key="2">
    <source>
        <dbReference type="Proteomes" id="UP001167919"/>
    </source>
</evidence>
<evidence type="ECO:0000313" key="1">
    <source>
        <dbReference type="EMBL" id="MDN6899586.1"/>
    </source>
</evidence>
<dbReference type="AlphaFoldDB" id="A0AAJ1VMF0"/>
<dbReference type="EMBL" id="SDWY01000001">
    <property type="protein sequence ID" value="MDN6899586.1"/>
    <property type="molecule type" value="Genomic_DNA"/>
</dbReference>
<accession>A0AAJ1VMF0</accession>
<sequence length="106" mass="12514">MTKNDEIIEKVENWVDNFESNPLDDQNVSLDEFKSYLLTYLRSNGRLGQRNEDHDAYHMINDVHENINKHLLTIARIYSFAMDSWLHDEENDSADDDLETLINILD</sequence>
<comment type="caution">
    <text evidence="1">The sequence shown here is derived from an EMBL/GenBank/DDBJ whole genome shotgun (WGS) entry which is preliminary data.</text>
</comment>
<dbReference type="Proteomes" id="UP001167919">
    <property type="component" value="Unassembled WGS sequence"/>
</dbReference>
<name>A0AAJ1VMF0_9LACO</name>